<dbReference type="InParanoid" id="K5WT85"/>
<dbReference type="AlphaFoldDB" id="K5WT85"/>
<feature type="region of interest" description="Disordered" evidence="1">
    <location>
        <begin position="86"/>
        <end position="186"/>
    </location>
</feature>
<evidence type="ECO:0000313" key="2">
    <source>
        <dbReference type="EMBL" id="EKM53647.1"/>
    </source>
</evidence>
<reference evidence="2 3" key="1">
    <citation type="journal article" date="2012" name="BMC Genomics">
        <title>Comparative genomics of the white-rot fungi, Phanerochaete carnosa and P. chrysosporium, to elucidate the genetic basis of the distinct wood types they colonize.</title>
        <authorList>
            <person name="Suzuki H."/>
            <person name="MacDonald J."/>
            <person name="Syed K."/>
            <person name="Salamov A."/>
            <person name="Hori C."/>
            <person name="Aerts A."/>
            <person name="Henrissat B."/>
            <person name="Wiebenga A."/>
            <person name="vanKuyk P.A."/>
            <person name="Barry K."/>
            <person name="Lindquist E."/>
            <person name="LaButti K."/>
            <person name="Lapidus A."/>
            <person name="Lucas S."/>
            <person name="Coutinho P."/>
            <person name="Gong Y."/>
            <person name="Samejima M."/>
            <person name="Mahadevan R."/>
            <person name="Abou-Zaid M."/>
            <person name="de Vries R.P."/>
            <person name="Igarashi K."/>
            <person name="Yadav J.S."/>
            <person name="Grigoriev I.V."/>
            <person name="Master E.R."/>
        </authorList>
    </citation>
    <scope>NUCLEOTIDE SEQUENCE [LARGE SCALE GENOMIC DNA]</scope>
    <source>
        <strain evidence="2 3">HHB-10118-sp</strain>
    </source>
</reference>
<evidence type="ECO:0000256" key="1">
    <source>
        <dbReference type="SAM" id="MobiDB-lite"/>
    </source>
</evidence>
<feature type="compositionally biased region" description="Acidic residues" evidence="1">
    <location>
        <begin position="127"/>
        <end position="148"/>
    </location>
</feature>
<organism evidence="2 3">
    <name type="scientific">Phanerochaete carnosa (strain HHB-10118-sp)</name>
    <name type="common">White-rot fungus</name>
    <name type="synonym">Peniophora carnosa</name>
    <dbReference type="NCBI Taxonomy" id="650164"/>
    <lineage>
        <taxon>Eukaryota</taxon>
        <taxon>Fungi</taxon>
        <taxon>Dikarya</taxon>
        <taxon>Basidiomycota</taxon>
        <taxon>Agaricomycotina</taxon>
        <taxon>Agaricomycetes</taxon>
        <taxon>Polyporales</taxon>
        <taxon>Phanerochaetaceae</taxon>
        <taxon>Phanerochaete</taxon>
    </lineage>
</organism>
<dbReference type="RefSeq" id="XP_007398331.1">
    <property type="nucleotide sequence ID" value="XM_007398269.1"/>
</dbReference>
<feature type="compositionally biased region" description="Acidic residues" evidence="1">
    <location>
        <begin position="14"/>
        <end position="29"/>
    </location>
</feature>
<feature type="region of interest" description="Disordered" evidence="1">
    <location>
        <begin position="1"/>
        <end position="41"/>
    </location>
</feature>
<name>K5WT85_PHACS</name>
<sequence>MLPYIPWAHGLNADEPEDVPDVDEEAEDAAEAHELLQEEELDKRDRAAAKLYEDRLFEELGVHQEKRTFTDAFGTWDVSRVEKTARRLLTPDVPGPKVGRKRRRTKTADGSGADRKRQRVKTTEFVQDSDDEGEDLDKEDGGTDEDENAGSGTKDEGEEGEGDENAGASEGAEEGEEGEGSEQDDE</sequence>
<protein>
    <submittedName>
        <fullName evidence="2">Uncharacterized protein</fullName>
    </submittedName>
</protein>
<dbReference type="HOGENOM" id="CLU_1454899_0_0_1"/>
<feature type="compositionally biased region" description="Acidic residues" evidence="1">
    <location>
        <begin position="171"/>
        <end position="186"/>
    </location>
</feature>
<dbReference type="KEGG" id="pco:PHACADRAFT_260116"/>
<accession>K5WT85</accession>
<keyword evidence="3" id="KW-1185">Reference proteome</keyword>
<dbReference type="EMBL" id="JH930474">
    <property type="protein sequence ID" value="EKM53647.1"/>
    <property type="molecule type" value="Genomic_DNA"/>
</dbReference>
<feature type="compositionally biased region" description="Basic and acidic residues" evidence="1">
    <location>
        <begin position="30"/>
        <end position="41"/>
    </location>
</feature>
<gene>
    <name evidence="2" type="ORF">PHACADRAFT_260116</name>
</gene>
<dbReference type="Proteomes" id="UP000008370">
    <property type="component" value="Unassembled WGS sequence"/>
</dbReference>
<evidence type="ECO:0000313" key="3">
    <source>
        <dbReference type="Proteomes" id="UP000008370"/>
    </source>
</evidence>
<proteinExistence type="predicted"/>
<dbReference type="GeneID" id="18917631"/>